<protein>
    <submittedName>
        <fullName evidence="2">Uncharacterized protein</fullName>
    </submittedName>
</protein>
<evidence type="ECO:0000313" key="2">
    <source>
        <dbReference type="EMBL" id="TCK08607.1"/>
    </source>
</evidence>
<feature type="region of interest" description="Disordered" evidence="1">
    <location>
        <begin position="207"/>
        <end position="277"/>
    </location>
</feature>
<feature type="compositionally biased region" description="Basic and acidic residues" evidence="1">
    <location>
        <begin position="231"/>
        <end position="277"/>
    </location>
</feature>
<accession>A0A4R1GJN3</accession>
<dbReference type="Proteomes" id="UP000294546">
    <property type="component" value="Unassembled WGS sequence"/>
</dbReference>
<reference evidence="2 3" key="1">
    <citation type="submission" date="2019-03" db="EMBL/GenBank/DDBJ databases">
        <title>Genomic Encyclopedia of Archaeal and Bacterial Type Strains, Phase II (KMG-II): from individual species to whole genera.</title>
        <authorList>
            <person name="Goeker M."/>
        </authorList>
    </citation>
    <scope>NUCLEOTIDE SEQUENCE [LARGE SCALE GENOMIC DNA]</scope>
    <source>
        <strain evidence="2 3">DSM 27697</strain>
    </source>
</reference>
<organism evidence="2 3">
    <name type="scientific">Marinobacterium mangrovicola</name>
    <dbReference type="NCBI Taxonomy" id="1476959"/>
    <lineage>
        <taxon>Bacteria</taxon>
        <taxon>Pseudomonadati</taxon>
        <taxon>Pseudomonadota</taxon>
        <taxon>Gammaproteobacteria</taxon>
        <taxon>Oceanospirillales</taxon>
        <taxon>Oceanospirillaceae</taxon>
        <taxon>Marinobacterium</taxon>
    </lineage>
</organism>
<sequence>MAPDTELGRLLEKRNELEARLRQVTGEESSDETMRQRFPVASFAERRAQEQAWAAQRAASLARGGADPIERHLGPSPLEGRMDAGLAGRSGLMDGIGNRFSSALGGARTALGRGNQALRPFSDTLGSAQRSAGDARTQLRDLDRQFAEEGVSDAERREIRKALHGDKLDKAGAALDRANAAMDRPKRAAEQIESGWLGRQQKITGAMDRHSGYADRREQRMSLERGGSGDLFERMQANRERALERRREAMLQDQRDEQRRQRARDKQRERQRENAED</sequence>
<dbReference type="EMBL" id="SMFU01000007">
    <property type="protein sequence ID" value="TCK08607.1"/>
    <property type="molecule type" value="Genomic_DNA"/>
</dbReference>
<dbReference type="AlphaFoldDB" id="A0A4R1GJN3"/>
<comment type="caution">
    <text evidence="2">The sequence shown here is derived from an EMBL/GenBank/DDBJ whole genome shotgun (WGS) entry which is preliminary data.</text>
</comment>
<evidence type="ECO:0000256" key="1">
    <source>
        <dbReference type="SAM" id="MobiDB-lite"/>
    </source>
</evidence>
<evidence type="ECO:0000313" key="3">
    <source>
        <dbReference type="Proteomes" id="UP000294546"/>
    </source>
</evidence>
<gene>
    <name evidence="2" type="ORF">CLV83_0697</name>
</gene>
<feature type="region of interest" description="Disordered" evidence="1">
    <location>
        <begin position="59"/>
        <end position="85"/>
    </location>
</feature>
<keyword evidence="3" id="KW-1185">Reference proteome</keyword>
<feature type="compositionally biased region" description="Basic and acidic residues" evidence="1">
    <location>
        <begin position="207"/>
        <end position="223"/>
    </location>
</feature>
<proteinExistence type="predicted"/>
<name>A0A4R1GJN3_9GAMM</name>